<evidence type="ECO:0000313" key="4">
    <source>
        <dbReference type="RefSeq" id="XP_070448776.1"/>
    </source>
</evidence>
<feature type="compositionally biased region" description="Basic and acidic residues" evidence="1">
    <location>
        <begin position="1585"/>
        <end position="1607"/>
    </location>
</feature>
<proteinExistence type="predicted"/>
<feature type="compositionally biased region" description="Polar residues" evidence="1">
    <location>
        <begin position="782"/>
        <end position="793"/>
    </location>
</feature>
<feature type="domain" description="BTB" evidence="2">
    <location>
        <begin position="219"/>
        <end position="286"/>
    </location>
</feature>
<feature type="compositionally biased region" description="Low complexity" evidence="1">
    <location>
        <begin position="879"/>
        <end position="891"/>
    </location>
</feature>
<feature type="region of interest" description="Disordered" evidence="1">
    <location>
        <begin position="639"/>
        <end position="705"/>
    </location>
</feature>
<name>A0ABM4M7V5_EQUPR</name>
<feature type="compositionally biased region" description="Basic and acidic residues" evidence="1">
    <location>
        <begin position="1557"/>
        <end position="1574"/>
    </location>
</feature>
<feature type="region of interest" description="Disordered" evidence="1">
    <location>
        <begin position="717"/>
        <end position="951"/>
    </location>
</feature>
<dbReference type="Proteomes" id="UP001652662">
    <property type="component" value="Chromosome 24"/>
</dbReference>
<feature type="region of interest" description="Disordered" evidence="1">
    <location>
        <begin position="543"/>
        <end position="622"/>
    </location>
</feature>
<organism evidence="3 4">
    <name type="scientific">Equus przewalskii</name>
    <name type="common">Przewalski's horse</name>
    <name type="synonym">Equus caballus przewalskii</name>
    <dbReference type="NCBI Taxonomy" id="9798"/>
    <lineage>
        <taxon>Eukaryota</taxon>
        <taxon>Metazoa</taxon>
        <taxon>Chordata</taxon>
        <taxon>Craniata</taxon>
        <taxon>Vertebrata</taxon>
        <taxon>Euteleostomi</taxon>
        <taxon>Mammalia</taxon>
        <taxon>Eutheria</taxon>
        <taxon>Laurasiatheria</taxon>
        <taxon>Perissodactyla</taxon>
        <taxon>Equidae</taxon>
        <taxon>Equus</taxon>
    </lineage>
</organism>
<feature type="compositionally biased region" description="Polar residues" evidence="1">
    <location>
        <begin position="810"/>
        <end position="829"/>
    </location>
</feature>
<dbReference type="GeneID" id="103553728"/>
<evidence type="ECO:0000313" key="3">
    <source>
        <dbReference type="Proteomes" id="UP001652662"/>
    </source>
</evidence>
<feature type="compositionally biased region" description="Basic and acidic residues" evidence="1">
    <location>
        <begin position="941"/>
        <end position="951"/>
    </location>
</feature>
<dbReference type="RefSeq" id="XP_070448776.1">
    <property type="nucleotide sequence ID" value="XM_070592675.1"/>
</dbReference>
<feature type="compositionally biased region" description="Polar residues" evidence="1">
    <location>
        <begin position="1472"/>
        <end position="1481"/>
    </location>
</feature>
<feature type="region of interest" description="Disordered" evidence="1">
    <location>
        <begin position="1163"/>
        <end position="1296"/>
    </location>
</feature>
<dbReference type="CDD" id="cd18490">
    <property type="entry name" value="BACK_BTBD8"/>
    <property type="match status" value="1"/>
</dbReference>
<dbReference type="CDD" id="cd18286">
    <property type="entry name" value="BTB2_POZ_BTBD8"/>
    <property type="match status" value="1"/>
</dbReference>
<keyword evidence="3" id="KW-1185">Reference proteome</keyword>
<feature type="compositionally biased region" description="Low complexity" evidence="1">
    <location>
        <begin position="1263"/>
        <end position="1272"/>
    </location>
</feature>
<feature type="compositionally biased region" description="Polar residues" evidence="1">
    <location>
        <begin position="1520"/>
        <end position="1534"/>
    </location>
</feature>
<dbReference type="InterPro" id="IPR000210">
    <property type="entry name" value="BTB/POZ_dom"/>
</dbReference>
<feature type="compositionally biased region" description="Polar residues" evidence="1">
    <location>
        <begin position="681"/>
        <end position="691"/>
    </location>
</feature>
<dbReference type="PANTHER" id="PTHR22427:SF2">
    <property type="entry name" value="BTB_POZ DOMAIN-CONTAINING PROTEIN 8"/>
    <property type="match status" value="1"/>
</dbReference>
<feature type="compositionally biased region" description="Polar residues" evidence="1">
    <location>
        <begin position="1187"/>
        <end position="1196"/>
    </location>
</feature>
<dbReference type="SMART" id="SM00225">
    <property type="entry name" value="BTB"/>
    <property type="match status" value="2"/>
</dbReference>
<feature type="region of interest" description="Disordered" evidence="1">
    <location>
        <begin position="1462"/>
        <end position="1491"/>
    </location>
</feature>
<dbReference type="Pfam" id="PF15363">
    <property type="entry name" value="BTBD8_C"/>
    <property type="match status" value="1"/>
</dbReference>
<evidence type="ECO:0000259" key="2">
    <source>
        <dbReference type="PROSITE" id="PS50097"/>
    </source>
</evidence>
<feature type="compositionally biased region" description="Basic and acidic residues" evidence="1">
    <location>
        <begin position="1224"/>
        <end position="1240"/>
    </location>
</feature>
<feature type="region of interest" description="Disordered" evidence="1">
    <location>
        <begin position="1388"/>
        <end position="1417"/>
    </location>
</feature>
<feature type="compositionally biased region" description="Basic and acidic residues" evidence="1">
    <location>
        <begin position="1173"/>
        <end position="1185"/>
    </location>
</feature>
<feature type="compositionally biased region" description="Low complexity" evidence="1">
    <location>
        <begin position="558"/>
        <end position="571"/>
    </location>
</feature>
<dbReference type="Pfam" id="PF26017">
    <property type="entry name" value="BACK_BTBD8"/>
    <property type="match status" value="1"/>
</dbReference>
<feature type="compositionally biased region" description="Low complexity" evidence="1">
    <location>
        <begin position="794"/>
        <end position="809"/>
    </location>
</feature>
<feature type="compositionally biased region" description="Polar residues" evidence="1">
    <location>
        <begin position="604"/>
        <end position="616"/>
    </location>
</feature>
<evidence type="ECO:0000256" key="1">
    <source>
        <dbReference type="SAM" id="MobiDB-lite"/>
    </source>
</evidence>
<dbReference type="PANTHER" id="PTHR22427">
    <property type="entry name" value="GH15728P"/>
    <property type="match status" value="1"/>
</dbReference>
<dbReference type="CDD" id="cd18285">
    <property type="entry name" value="BTB1_POZ_BTBD8"/>
    <property type="match status" value="1"/>
</dbReference>
<feature type="compositionally biased region" description="Polar residues" evidence="1">
    <location>
        <begin position="1610"/>
        <end position="1627"/>
    </location>
</feature>
<accession>A0ABM4M7V5</accession>
<dbReference type="Pfam" id="PF00651">
    <property type="entry name" value="BTB"/>
    <property type="match status" value="2"/>
</dbReference>
<dbReference type="PROSITE" id="PS50097">
    <property type="entry name" value="BTB"/>
    <property type="match status" value="2"/>
</dbReference>
<dbReference type="InterPro" id="IPR040121">
    <property type="entry name" value="BTBD8_BTB_POZ_1"/>
</dbReference>
<dbReference type="InterPro" id="IPR027907">
    <property type="entry name" value="BTBD8_C"/>
</dbReference>
<dbReference type="SUPFAM" id="SSF54695">
    <property type="entry name" value="POZ domain"/>
    <property type="match status" value="2"/>
</dbReference>
<reference evidence="4" key="1">
    <citation type="submission" date="2025-08" db="UniProtKB">
        <authorList>
            <consortium name="RefSeq"/>
        </authorList>
    </citation>
    <scope>IDENTIFICATION</scope>
    <source>
        <tissue evidence="4">Blood</tissue>
    </source>
</reference>
<protein>
    <submittedName>
        <fullName evidence="4">BTB/POZ domain-containing protein 8 isoform X1</fullName>
    </submittedName>
</protein>
<sequence>MARCGEGSAAPMGLLASPGVCSKGLQRKGPCERRRLQAMVSEQLSQDLLRLLREEIHTDVTFCVGCTLFKAHKVVLLARVPDFYFHTIGQTSNNLTNHEPIALENFEASEFRTFLQVVYSSNRNIKNYEEEILRKKIVESGVPQKKHDFNFEKCTDNDGRSSTESLGKKSPDCSLLKHEIPEDISNGEDNLVATVNYNLDPASELGEDLLKLYLKHRCPDIDIFVDGKSFKAHRAILSARSSYFAAMLSGCWAESSQEHVTLQGINHIEMSVMMHFIYGGTLDFPDKANVGQILNMADMYGLEGLKEVAIYILRRDYCNFFQKLVPRRLAPVLECLIIAHSAGVESLFADCMKWIVKHFARFWSERSFANVPPEIQKSCLNMLIQSLNDKNAAFLLMESDRLIISLPRVKWTEAALTMASQLQEECIAFIIENFSKIIQSENFALLLQSQAMSSTADLLDKILKAIEENITTENSCSLLMALDTLLNSDSTKEMVLNGFTCKIQALRDKLWIFLVQSFYAVRHTESWKLMSTDDQQKIQAAAFDKGDDRRLGKKPIFSSSQQRRQVSDSSVIKNRSWRGNNKKECWSSPSTNQKMKSDGLGASGHSSSTNRNTINKTLKHDDLKEKDGTKIASKITKELKTGGKNVSGKPKAMIKPKTESSDNAKSANLSPRQVVERSATAAANGQKSSLNGKAVRNEDGQITGARPKVLTGNLNVQAKAKPLKKGTRKDSPCRGVAGPSSRSTNSSMELLVSTECPGEPKENGSIGEERSSGHKLSFCESPGQTVKNSVESIKTSTVAVKSQSVSKVANGTSVKKSINKQETTINNSVPKKVTSKGHSDPVPQAILKKRGNDNGCAAAQQRTKKAPSNLARTQGSQGESPKSVKSSVSSRQSEESVTKLDYNTTTDKQTSKRKNVKQGHTTLPKVNAKTVAMPKNLNQSKKGETLNIKDSKQKMLSGQVILKTQPSSQRPLKSETSVVQKNMLHDVCDNKKGSVSEQKPHKPLINLTSEISGTEAVQSSCKPDPQKPLNNQEKEKLVLECQNISSLDKSIKHELESKQICSGKSETKFSNHKQTDHCSTAKIHCHSDGSDNIDLKFYSTAALKSLISNPNENSLNSNAGYDLDSTNAAQVHAVSDREQQVGRKDTNKKLSINYVKDVLPCAPERTNGTLNSVRDDRKSKIHVEEQTIPSQLSDDSAMNEDKHATADSDISSKCFLEQISGKNSPKDMETTETPESHETPEAPFMSQWSLSTSVLHQRESPESDTGSATTSSDDIKPRSEDYDAGGSQDDDGSNDRGISKCGTMLCHDFLGRSSSDTSTPEELKIYDSNLRIEVKMKRQSSNDLFQVNSTSDDEIPRKRPEIWSRSTVVHPREKENILRGSVQFAQEVDQVSSSADETEDERSEAENVAEHFSTSNSAPQQFQGIINLAFEDATENESREFSATKNFKRSVLLSVDECEELGSDEGEVHTPFQPSTDSLSPSDVFDGVSQEHHGRTCYSRYSQGRKGSTLECKQDKGNSVCKNESSLFGVSSTDSSRKDKQSTSAAGKKYTIGALSKEGRQLLPQDKRVNRGSDVDNDFQQCSKLSDRDVKSQERPCHLELHQREPNSDIPKNSSTKSLDSCQSQPLPQEGQVKESHSTATEKANIALSAGDIDDCDTLAQTYMYDHRPSKTLSPIYEMDVIEAFEQKMDSETHVTDRDFEDDQHFAKQDWTLLKQLLSEQDSNLNITNSVPEDLNLAQYLINQTLLLARDSSKPQGKAHVDTLNRWSELTSPLDDSAASITMASFSSEDCSPQGEWTILELETQH</sequence>
<dbReference type="InterPro" id="IPR043225">
    <property type="entry name" value="BACK_BTBD8"/>
</dbReference>
<feature type="region of interest" description="Disordered" evidence="1">
    <location>
        <begin position="1508"/>
        <end position="1640"/>
    </location>
</feature>
<gene>
    <name evidence="4" type="primary">BTBD8</name>
</gene>
<dbReference type="InterPro" id="IPR011333">
    <property type="entry name" value="SKP1/BTB/POZ_sf"/>
</dbReference>
<dbReference type="Gene3D" id="3.30.710.10">
    <property type="entry name" value="Potassium Channel Kv1.1, Chain A"/>
    <property type="match status" value="2"/>
</dbReference>
<feature type="domain" description="BTB" evidence="2">
    <location>
        <begin position="58"/>
        <end position="127"/>
    </location>
</feature>
<feature type="compositionally biased region" description="Polar residues" evidence="1">
    <location>
        <begin position="1246"/>
        <end position="1255"/>
    </location>
</feature>
<feature type="compositionally biased region" description="Basic and acidic residues" evidence="1">
    <location>
        <begin position="758"/>
        <end position="772"/>
    </location>
</feature>